<dbReference type="SMART" id="SM01098">
    <property type="entry name" value="CPSF73-100_C"/>
    <property type="match status" value="1"/>
</dbReference>
<evidence type="ECO:0000259" key="6">
    <source>
        <dbReference type="SMART" id="SM00849"/>
    </source>
</evidence>
<proteinExistence type="predicted"/>
<dbReference type="Pfam" id="PF07521">
    <property type="entry name" value="RMMBL"/>
    <property type="match status" value="1"/>
</dbReference>
<dbReference type="SMART" id="SM01027">
    <property type="entry name" value="Beta-Casp"/>
    <property type="match status" value="1"/>
</dbReference>
<feature type="domain" description="Beta-Casp" evidence="7">
    <location>
        <begin position="271"/>
        <end position="397"/>
    </location>
</feature>
<dbReference type="Gene3D" id="3.40.50.10890">
    <property type="match status" value="1"/>
</dbReference>
<feature type="domain" description="Metallo-beta-lactamase" evidence="6">
    <location>
        <begin position="26"/>
        <end position="260"/>
    </location>
</feature>
<evidence type="ECO:0000256" key="4">
    <source>
        <dbReference type="ARBA" id="ARBA00022801"/>
    </source>
</evidence>
<sequence length="722" mass="80972">MENVVNNSEATTPANITVLGAGCEVGRSCVHVERSEQSVLFDCGLHPALSGIGALPVFEAIDLSKVNVCLVTHFHLDHCGAIPYLVSKTGFNGRILMTHATRAICHLLWTDYARMEQLQTIKTDYSHGNNSDDEGSVIDELVCGSGLYNHDDVTNALSKIETIDFHEERTIDNIKISCYRAGHVLGACMFLVEMDNVRILYTGDYSTEYDRHVPAAEIPAINAHVLICESTYGIRVHDERIKREQRFLRLVLDVVTRNGKCLLPVFALGRAQEILLILEEYWANNKNLQHIPIFYISPLAAKSLKVYETFVGQCADYIKDAVYQGSNPFYFKYVKYARSVDAIRMHLVREGPCIIMTSPGMLQGGPSLQVFEAIAGDNRNGVILTGYSVKGTLADELKKDPEVLNYNNKVIRRRCLIEQVSFSAHADYQQTREFITKLKVPNVILVHGERGEMTRMRDKLSEEISQLTVFMPEILQVVSLNFSRNSVMNAVGQLAQHIQDTSQTKINQTVATVAVIDDYGCRLMYPQDLGAAGNVHVFSMQQRQYIEFNGTLLQLKDALETIYDDVAIDNNELHVANLVAVKQYNNRLELQWNASPVADLIADSINMVVVQFIADPNRTVKEYSTMASIANDDMLIKVAELQFVPVFGDFTRIKSESRDEIHVFTIPKEEQGIKVNLEINFVTGEVVCEDEDIAQRASNMINSIRASLMPTSLYQVQVPNSI</sequence>
<keyword evidence="5" id="KW-0539">Nucleus</keyword>
<dbReference type="GO" id="GO:0006398">
    <property type="term" value="P:mRNA 3'-end processing by stem-loop binding and cleavage"/>
    <property type="evidence" value="ECO:0007669"/>
    <property type="project" value="TreeGrafter"/>
</dbReference>
<dbReference type="InterPro" id="IPR001279">
    <property type="entry name" value="Metallo-B-lactamas"/>
</dbReference>
<name>A0AAD9UNX2_9APIC</name>
<dbReference type="GO" id="GO:0004534">
    <property type="term" value="F:5'-3' RNA exonuclease activity"/>
    <property type="evidence" value="ECO:0007669"/>
    <property type="project" value="TreeGrafter"/>
</dbReference>
<dbReference type="Pfam" id="PF10996">
    <property type="entry name" value="Beta-Casp"/>
    <property type="match status" value="1"/>
</dbReference>
<dbReference type="InterPro" id="IPR036866">
    <property type="entry name" value="RibonucZ/Hydroxyglut_hydro"/>
</dbReference>
<organism evidence="9 10">
    <name type="scientific">Babesia duncani</name>
    <dbReference type="NCBI Taxonomy" id="323732"/>
    <lineage>
        <taxon>Eukaryota</taxon>
        <taxon>Sar</taxon>
        <taxon>Alveolata</taxon>
        <taxon>Apicomplexa</taxon>
        <taxon>Aconoidasida</taxon>
        <taxon>Piroplasmida</taxon>
        <taxon>Babesiidae</taxon>
        <taxon>Babesia</taxon>
    </lineage>
</organism>
<evidence type="ECO:0000256" key="3">
    <source>
        <dbReference type="ARBA" id="ARBA00022722"/>
    </source>
</evidence>
<keyword evidence="3" id="KW-0540">Nuclease</keyword>
<dbReference type="RefSeq" id="XP_067802977.1">
    <property type="nucleotide sequence ID" value="XM_067947755.1"/>
</dbReference>
<comment type="caution">
    <text evidence="9">The sequence shown here is derived from an EMBL/GenBank/DDBJ whole genome shotgun (WGS) entry which is preliminary data.</text>
</comment>
<evidence type="ECO:0000256" key="1">
    <source>
        <dbReference type="ARBA" id="ARBA00004123"/>
    </source>
</evidence>
<accession>A0AAD9UNX2</accession>
<evidence type="ECO:0000313" key="9">
    <source>
        <dbReference type="EMBL" id="KAK2196135.1"/>
    </source>
</evidence>
<dbReference type="InterPro" id="IPR050698">
    <property type="entry name" value="MBL"/>
</dbReference>
<dbReference type="Proteomes" id="UP001214638">
    <property type="component" value="Unassembled WGS sequence"/>
</dbReference>
<dbReference type="SMART" id="SM00849">
    <property type="entry name" value="Lactamase_B"/>
    <property type="match status" value="1"/>
</dbReference>
<feature type="domain" description="Pre-mRNA 3'-end-processing endonuclease polyadenylation factor C-term" evidence="8">
    <location>
        <begin position="506"/>
        <end position="711"/>
    </location>
</feature>
<gene>
    <name evidence="9" type="ORF">BdWA1_002735</name>
</gene>
<dbReference type="Gene3D" id="3.60.15.10">
    <property type="entry name" value="Ribonuclease Z/Hydroxyacylglutathione hydrolase-like"/>
    <property type="match status" value="1"/>
</dbReference>
<dbReference type="InterPro" id="IPR021718">
    <property type="entry name" value="CPSF73-100_C"/>
</dbReference>
<dbReference type="PANTHER" id="PTHR11203:SF11">
    <property type="entry name" value="CLEAVAGE AND POLYADENYLATION SPECIFICITY FACTOR SUBUNIT 3"/>
    <property type="match status" value="1"/>
</dbReference>
<evidence type="ECO:0000313" key="10">
    <source>
        <dbReference type="Proteomes" id="UP001214638"/>
    </source>
</evidence>
<dbReference type="Pfam" id="PF16661">
    <property type="entry name" value="Lactamase_B_6"/>
    <property type="match status" value="1"/>
</dbReference>
<dbReference type="EMBL" id="JALLKP010000003">
    <property type="protein sequence ID" value="KAK2196135.1"/>
    <property type="molecule type" value="Genomic_DNA"/>
</dbReference>
<protein>
    <submittedName>
        <fullName evidence="9">Bifunctional Metallo-beta-lactamase/Zn-dependent metallo-hydrolase</fullName>
    </submittedName>
</protein>
<keyword evidence="4" id="KW-0378">Hydrolase</keyword>
<dbReference type="GeneID" id="94337032"/>
<dbReference type="InterPro" id="IPR022712">
    <property type="entry name" value="Beta_Casp"/>
</dbReference>
<dbReference type="GO" id="GO:0005847">
    <property type="term" value="C:mRNA cleavage and polyadenylation specificity factor complex"/>
    <property type="evidence" value="ECO:0007669"/>
    <property type="project" value="TreeGrafter"/>
</dbReference>
<keyword evidence="10" id="KW-1185">Reference proteome</keyword>
<dbReference type="KEGG" id="bdw:94337032"/>
<evidence type="ECO:0000256" key="5">
    <source>
        <dbReference type="ARBA" id="ARBA00023242"/>
    </source>
</evidence>
<dbReference type="GO" id="GO:0004521">
    <property type="term" value="F:RNA endonuclease activity"/>
    <property type="evidence" value="ECO:0007669"/>
    <property type="project" value="TreeGrafter"/>
</dbReference>
<evidence type="ECO:0000259" key="7">
    <source>
        <dbReference type="SMART" id="SM01027"/>
    </source>
</evidence>
<dbReference type="Pfam" id="PF11718">
    <property type="entry name" value="CPSF73-100_C"/>
    <property type="match status" value="1"/>
</dbReference>
<reference evidence="9" key="1">
    <citation type="journal article" date="2023" name="Nat. Microbiol.">
        <title>Babesia duncani multi-omics identifies virulence factors and drug targets.</title>
        <authorList>
            <person name="Singh P."/>
            <person name="Lonardi S."/>
            <person name="Liang Q."/>
            <person name="Vydyam P."/>
            <person name="Khabirova E."/>
            <person name="Fang T."/>
            <person name="Gihaz S."/>
            <person name="Thekkiniath J."/>
            <person name="Munshi M."/>
            <person name="Abel S."/>
            <person name="Ciampossin L."/>
            <person name="Batugedara G."/>
            <person name="Gupta M."/>
            <person name="Lu X.M."/>
            <person name="Lenz T."/>
            <person name="Chakravarty S."/>
            <person name="Cornillot E."/>
            <person name="Hu Y."/>
            <person name="Ma W."/>
            <person name="Gonzalez L.M."/>
            <person name="Sanchez S."/>
            <person name="Estrada K."/>
            <person name="Sanchez-Flores A."/>
            <person name="Montero E."/>
            <person name="Harb O.S."/>
            <person name="Le Roch K.G."/>
            <person name="Mamoun C.B."/>
        </authorList>
    </citation>
    <scope>NUCLEOTIDE SEQUENCE</scope>
    <source>
        <strain evidence="9">WA1</strain>
    </source>
</reference>
<evidence type="ECO:0000256" key="2">
    <source>
        <dbReference type="ARBA" id="ARBA00022664"/>
    </source>
</evidence>
<dbReference type="SUPFAM" id="SSF56281">
    <property type="entry name" value="Metallo-hydrolase/oxidoreductase"/>
    <property type="match status" value="1"/>
</dbReference>
<dbReference type="InterPro" id="IPR011108">
    <property type="entry name" value="RMMBL"/>
</dbReference>
<dbReference type="PANTHER" id="PTHR11203">
    <property type="entry name" value="CLEAVAGE AND POLYADENYLATION SPECIFICITY FACTOR FAMILY MEMBER"/>
    <property type="match status" value="1"/>
</dbReference>
<dbReference type="GO" id="GO:0003723">
    <property type="term" value="F:RNA binding"/>
    <property type="evidence" value="ECO:0007669"/>
    <property type="project" value="TreeGrafter"/>
</dbReference>
<evidence type="ECO:0000259" key="8">
    <source>
        <dbReference type="SMART" id="SM01098"/>
    </source>
</evidence>
<keyword evidence="2" id="KW-0507">mRNA processing</keyword>
<comment type="subcellular location">
    <subcellularLocation>
        <location evidence="1">Nucleus</location>
    </subcellularLocation>
</comment>
<dbReference type="AlphaFoldDB" id="A0AAD9UNX2"/>